<evidence type="ECO:0000313" key="7">
    <source>
        <dbReference type="EMBL" id="OGD67234.1"/>
    </source>
</evidence>
<evidence type="ECO:0000256" key="4">
    <source>
        <dbReference type="RuleBase" id="RU003719"/>
    </source>
</evidence>
<reference evidence="7 8" key="1">
    <citation type="journal article" date="2016" name="Nat. Commun.">
        <title>Thousands of microbial genomes shed light on interconnected biogeochemical processes in an aquifer system.</title>
        <authorList>
            <person name="Anantharaman K."/>
            <person name="Brown C.T."/>
            <person name="Hug L.A."/>
            <person name="Sharon I."/>
            <person name="Castelle C.J."/>
            <person name="Probst A.J."/>
            <person name="Thomas B.C."/>
            <person name="Singh A."/>
            <person name="Wilkins M.J."/>
            <person name="Karaoz U."/>
            <person name="Brodie E.L."/>
            <person name="Williams K.H."/>
            <person name="Hubbard S.S."/>
            <person name="Banfield J.F."/>
        </authorList>
    </citation>
    <scope>NUCLEOTIDE SEQUENCE [LARGE SCALE GENOMIC DNA]</scope>
</reference>
<keyword evidence="2 4" id="KW-0560">Oxidoreductase</keyword>
<dbReference type="SUPFAM" id="SSF51735">
    <property type="entry name" value="NAD(P)-binding Rossmann-fold domains"/>
    <property type="match status" value="1"/>
</dbReference>
<dbReference type="InterPro" id="IPR029753">
    <property type="entry name" value="D-isomer_DH_CS"/>
</dbReference>
<dbReference type="Pfam" id="PF00389">
    <property type="entry name" value="2-Hacid_dh"/>
    <property type="match status" value="1"/>
</dbReference>
<dbReference type="AlphaFoldDB" id="A0A1F5EJ47"/>
<protein>
    <recommendedName>
        <fullName evidence="9">Hydroxyacid dehydrogenase</fullName>
    </recommendedName>
</protein>
<proteinExistence type="inferred from homology"/>
<dbReference type="Gene3D" id="3.40.50.720">
    <property type="entry name" value="NAD(P)-binding Rossmann-like Domain"/>
    <property type="match status" value="2"/>
</dbReference>
<name>A0A1F5EJ47_9BACT</name>
<sequence length="335" mass="37825">MKILYFYQDEWEREFFSKSLEGENNITFLKGSIQENSDYRDAEAEILSIFVNSHVGAEEMERFPNLKFIAARSTGFDHINLEEAQKRGIKVSNVPTYGENTVAEFAMALLLAISRKIYPAYDRVLKEGKFSQDGLRGFDLMGKTMGVVGGGNIGRHMIRMAKGFDMNVLVFDIHRDEDFAKKAGFEYADFDELLEKSDVISLHVPYNPHTHHLINLENISKIKKGAYIINTSRGEVIETMALVEALKKESIAGAGLDVLEEEGSMGDETALLFEEHANPEELKIVLANQYLIDHPQVIITPHNAFNTQEAIERIFKTTIKNIEAFKKGTIINPVS</sequence>
<dbReference type="GO" id="GO:0047545">
    <property type="term" value="F:(S)-2-hydroxyglutarate dehydrogenase activity"/>
    <property type="evidence" value="ECO:0007669"/>
    <property type="project" value="UniProtKB-ARBA"/>
</dbReference>
<dbReference type="GO" id="GO:0051287">
    <property type="term" value="F:NAD binding"/>
    <property type="evidence" value="ECO:0007669"/>
    <property type="project" value="InterPro"/>
</dbReference>
<keyword evidence="3" id="KW-0520">NAD</keyword>
<dbReference type="CDD" id="cd12187">
    <property type="entry name" value="LDH_like_1"/>
    <property type="match status" value="1"/>
</dbReference>
<dbReference type="FunFam" id="3.40.50.720:FF:000041">
    <property type="entry name" value="D-3-phosphoglycerate dehydrogenase"/>
    <property type="match status" value="1"/>
</dbReference>
<evidence type="ECO:0000256" key="2">
    <source>
        <dbReference type="ARBA" id="ARBA00023002"/>
    </source>
</evidence>
<dbReference type="PROSITE" id="PS00065">
    <property type="entry name" value="D_2_HYDROXYACID_DH_1"/>
    <property type="match status" value="1"/>
</dbReference>
<dbReference type="GO" id="GO:0008720">
    <property type="term" value="F:D-lactate dehydrogenase (NAD+) activity"/>
    <property type="evidence" value="ECO:0007669"/>
    <property type="project" value="TreeGrafter"/>
</dbReference>
<dbReference type="Proteomes" id="UP000179003">
    <property type="component" value="Unassembled WGS sequence"/>
</dbReference>
<dbReference type="STRING" id="1797582.A2442_00480"/>
<evidence type="ECO:0000259" key="6">
    <source>
        <dbReference type="Pfam" id="PF02826"/>
    </source>
</evidence>
<comment type="similarity">
    <text evidence="1 4">Belongs to the D-isomer specific 2-hydroxyacid dehydrogenase family.</text>
</comment>
<organism evidence="7 8">
    <name type="scientific">Candidatus Campbellbacteria bacterium RIFOXYC2_FULL_35_25</name>
    <dbReference type="NCBI Taxonomy" id="1797582"/>
    <lineage>
        <taxon>Bacteria</taxon>
        <taxon>Candidatus Campbelliibacteriota</taxon>
    </lineage>
</organism>
<dbReference type="InterPro" id="IPR036291">
    <property type="entry name" value="NAD(P)-bd_dom_sf"/>
</dbReference>
<dbReference type="PROSITE" id="PS00670">
    <property type="entry name" value="D_2_HYDROXYACID_DH_2"/>
    <property type="match status" value="1"/>
</dbReference>
<evidence type="ECO:0000256" key="1">
    <source>
        <dbReference type="ARBA" id="ARBA00005854"/>
    </source>
</evidence>
<gene>
    <name evidence="7" type="ORF">A2442_00480</name>
</gene>
<accession>A0A1F5EJ47</accession>
<dbReference type="SUPFAM" id="SSF52283">
    <property type="entry name" value="Formate/glycerate dehydrogenase catalytic domain-like"/>
    <property type="match status" value="1"/>
</dbReference>
<dbReference type="Pfam" id="PF02826">
    <property type="entry name" value="2-Hacid_dh_C"/>
    <property type="match status" value="1"/>
</dbReference>
<dbReference type="InterPro" id="IPR006139">
    <property type="entry name" value="D-isomer_2_OHA_DH_cat_dom"/>
</dbReference>
<dbReference type="InterPro" id="IPR058205">
    <property type="entry name" value="D-LDH-like"/>
</dbReference>
<evidence type="ECO:0000259" key="5">
    <source>
        <dbReference type="Pfam" id="PF00389"/>
    </source>
</evidence>
<dbReference type="EMBL" id="MFAE01000006">
    <property type="protein sequence ID" value="OGD67234.1"/>
    <property type="molecule type" value="Genomic_DNA"/>
</dbReference>
<feature type="domain" description="D-isomer specific 2-hydroxyacid dehydrogenase catalytic" evidence="5">
    <location>
        <begin position="14"/>
        <end position="334"/>
    </location>
</feature>
<dbReference type="GO" id="GO:0006564">
    <property type="term" value="P:L-serine biosynthetic process"/>
    <property type="evidence" value="ECO:0007669"/>
    <property type="project" value="UniProtKB-ARBA"/>
</dbReference>
<evidence type="ECO:0000313" key="8">
    <source>
        <dbReference type="Proteomes" id="UP000179003"/>
    </source>
</evidence>
<dbReference type="GO" id="GO:0004617">
    <property type="term" value="F:phosphoglycerate dehydrogenase activity"/>
    <property type="evidence" value="ECO:0007669"/>
    <property type="project" value="UniProtKB-ARBA"/>
</dbReference>
<feature type="domain" description="D-isomer specific 2-hydroxyacid dehydrogenase NAD-binding" evidence="6">
    <location>
        <begin position="107"/>
        <end position="304"/>
    </location>
</feature>
<evidence type="ECO:0008006" key="9">
    <source>
        <dbReference type="Google" id="ProtNLM"/>
    </source>
</evidence>
<dbReference type="PANTHER" id="PTHR43026:SF1">
    <property type="entry name" value="2-HYDROXYACID DEHYDROGENASE HOMOLOG 1-RELATED"/>
    <property type="match status" value="1"/>
</dbReference>
<dbReference type="PANTHER" id="PTHR43026">
    <property type="entry name" value="2-HYDROXYACID DEHYDROGENASE HOMOLOG 1-RELATED"/>
    <property type="match status" value="1"/>
</dbReference>
<dbReference type="InterPro" id="IPR006140">
    <property type="entry name" value="D-isomer_DH_NAD-bd"/>
</dbReference>
<evidence type="ECO:0000256" key="3">
    <source>
        <dbReference type="ARBA" id="ARBA00023027"/>
    </source>
</evidence>
<dbReference type="InterPro" id="IPR029752">
    <property type="entry name" value="D-isomer_DH_CS1"/>
</dbReference>
<comment type="caution">
    <text evidence="7">The sequence shown here is derived from an EMBL/GenBank/DDBJ whole genome shotgun (WGS) entry which is preliminary data.</text>
</comment>